<evidence type="ECO:0000313" key="5">
    <source>
        <dbReference type="Proteomes" id="UP001570846"/>
    </source>
</evidence>
<dbReference type="EMBL" id="VKKZ01000022">
    <property type="protein sequence ID" value="KAA6432257.1"/>
    <property type="molecule type" value="Genomic_DNA"/>
</dbReference>
<dbReference type="AlphaFoldDB" id="A0A5M8Q8K0"/>
<proteinExistence type="predicted"/>
<dbReference type="Gene3D" id="3.90.1150.200">
    <property type="match status" value="1"/>
</dbReference>
<keyword evidence="5" id="KW-1185">Reference proteome</keyword>
<evidence type="ECO:0000259" key="1">
    <source>
        <dbReference type="Pfam" id="PF08818"/>
    </source>
</evidence>
<dbReference type="RefSeq" id="WP_149099289.1">
    <property type="nucleotide sequence ID" value="NZ_BMMG01000005.1"/>
</dbReference>
<comment type="caution">
    <text evidence="2">The sequence shown here is derived from an EMBL/GenBank/DDBJ whole genome shotgun (WGS) entry which is preliminary data.</text>
</comment>
<gene>
    <name evidence="3" type="ORF">ACD591_20410</name>
    <name evidence="2" type="ORF">FOE74_14180</name>
</gene>
<reference evidence="2 4" key="1">
    <citation type="submission" date="2019-07" db="EMBL/GenBank/DDBJ databases">
        <authorList>
            <person name="Qu J.-H."/>
        </authorList>
    </citation>
    <scope>NUCLEOTIDE SEQUENCE [LARGE SCALE GENOMIC DNA]</scope>
    <source>
        <strain evidence="2 4">MDT1-10-3</strain>
    </source>
</reference>
<organism evidence="2 4">
    <name type="scientific">Rufibacter glacialis</name>
    <dbReference type="NCBI Taxonomy" id="1259555"/>
    <lineage>
        <taxon>Bacteria</taxon>
        <taxon>Pseudomonadati</taxon>
        <taxon>Bacteroidota</taxon>
        <taxon>Cytophagia</taxon>
        <taxon>Cytophagales</taxon>
        <taxon>Hymenobacteraceae</taxon>
        <taxon>Rufibacter</taxon>
    </lineage>
</organism>
<reference evidence="3 5" key="3">
    <citation type="submission" date="2024-08" db="EMBL/GenBank/DDBJ databases">
        <authorList>
            <person name="Wei W."/>
        </authorList>
    </citation>
    <scope>NUCLEOTIDE SEQUENCE [LARGE SCALE GENOMIC DNA]</scope>
    <source>
        <strain evidence="3 5">XU2</strain>
    </source>
</reference>
<dbReference type="SUPFAM" id="SSF159888">
    <property type="entry name" value="YdhG-like"/>
    <property type="match status" value="1"/>
</dbReference>
<accession>A0A5M8Q8K0</accession>
<name>A0A5M8Q8K0_9BACT</name>
<evidence type="ECO:0000313" key="4">
    <source>
        <dbReference type="Proteomes" id="UP000323866"/>
    </source>
</evidence>
<dbReference type="EMBL" id="JBGOGF010000015">
    <property type="protein sequence ID" value="MFA1773675.1"/>
    <property type="molecule type" value="Genomic_DNA"/>
</dbReference>
<evidence type="ECO:0000313" key="2">
    <source>
        <dbReference type="EMBL" id="KAA6432257.1"/>
    </source>
</evidence>
<reference evidence="2 4" key="2">
    <citation type="submission" date="2019-09" db="EMBL/GenBank/DDBJ databases">
        <title>A bacterium isolated from glacier soil.</title>
        <authorList>
            <person name="Liu Q."/>
        </authorList>
    </citation>
    <scope>NUCLEOTIDE SEQUENCE [LARGE SCALE GENOMIC DNA]</scope>
    <source>
        <strain evidence="2 4">MDT1-10-3</strain>
    </source>
</reference>
<dbReference type="OrthoDB" id="9800461at2"/>
<dbReference type="InterPro" id="IPR014922">
    <property type="entry name" value="YdhG-like"/>
</dbReference>
<evidence type="ECO:0000313" key="3">
    <source>
        <dbReference type="EMBL" id="MFA1773675.1"/>
    </source>
</evidence>
<dbReference type="Proteomes" id="UP001570846">
    <property type="component" value="Unassembled WGS sequence"/>
</dbReference>
<dbReference type="Pfam" id="PF13376">
    <property type="entry name" value="OmdA"/>
    <property type="match status" value="1"/>
</dbReference>
<feature type="domain" description="YdhG-like" evidence="1">
    <location>
        <begin position="27"/>
        <end position="121"/>
    </location>
</feature>
<sequence length="199" mass="22426">MAMPKLPSESSDQKIETYFAQAPAFAQPICEKLRQVIATADPALTSTWKWSVPVYEKKGPGLVCAIGVFKQHVSLSFFQGALLEDSHGLFTGQDAKGMRSIKFTQVDQVQEEVLVEYIRAATQLAPGAAAKSAERTVIEIPEDLKQALAQAQQLERFEQLAYTHRKEYVRWVLEAKRPETRENRILKTVERITEGKKFS</sequence>
<dbReference type="Proteomes" id="UP000323866">
    <property type="component" value="Unassembled WGS sequence"/>
</dbReference>
<dbReference type="Pfam" id="PF08818">
    <property type="entry name" value="DUF1801"/>
    <property type="match status" value="1"/>
</dbReference>
<protein>
    <submittedName>
        <fullName evidence="3">DUF1801 domain-containing protein</fullName>
    </submittedName>
</protein>